<name>A0A8R1DGN5_CAEJA</name>
<dbReference type="PROSITE" id="PS50011">
    <property type="entry name" value="PROTEIN_KINASE_DOM"/>
    <property type="match status" value="2"/>
</dbReference>
<dbReference type="SMART" id="SM00220">
    <property type="entry name" value="S_TKc"/>
    <property type="match status" value="1"/>
</dbReference>
<dbReference type="SUPFAM" id="SSF56112">
    <property type="entry name" value="Protein kinase-like (PK-like)"/>
    <property type="match status" value="2"/>
</dbReference>
<evidence type="ECO:0000256" key="1">
    <source>
        <dbReference type="PROSITE-ProRule" id="PRU10141"/>
    </source>
</evidence>
<dbReference type="PROSITE" id="PS00107">
    <property type="entry name" value="PROTEIN_KINASE_ATP"/>
    <property type="match status" value="1"/>
</dbReference>
<dbReference type="FunFam" id="1.10.510.10:FF:001146">
    <property type="entry name" value="Protein CBG08226"/>
    <property type="match status" value="1"/>
</dbReference>
<dbReference type="PANTHER" id="PTHR11909">
    <property type="entry name" value="CASEIN KINASE-RELATED"/>
    <property type="match status" value="1"/>
</dbReference>
<evidence type="ECO:0000256" key="2">
    <source>
        <dbReference type="SAM" id="MobiDB-lite"/>
    </source>
</evidence>
<keyword evidence="5" id="KW-1185">Reference proteome</keyword>
<feature type="region of interest" description="Disordered" evidence="2">
    <location>
        <begin position="551"/>
        <end position="592"/>
    </location>
</feature>
<reference evidence="4" key="2">
    <citation type="submission" date="2022-06" db="UniProtKB">
        <authorList>
            <consortium name="EnsemblMetazoa"/>
        </authorList>
    </citation>
    <scope>IDENTIFICATION</scope>
    <source>
        <strain evidence="4">DF5081</strain>
    </source>
</reference>
<organism evidence="4 5">
    <name type="scientific">Caenorhabditis japonica</name>
    <dbReference type="NCBI Taxonomy" id="281687"/>
    <lineage>
        <taxon>Eukaryota</taxon>
        <taxon>Metazoa</taxon>
        <taxon>Ecdysozoa</taxon>
        <taxon>Nematoda</taxon>
        <taxon>Chromadorea</taxon>
        <taxon>Rhabditida</taxon>
        <taxon>Rhabditina</taxon>
        <taxon>Rhabditomorpha</taxon>
        <taxon>Rhabditoidea</taxon>
        <taxon>Rhabditidae</taxon>
        <taxon>Peloderinae</taxon>
        <taxon>Caenorhabditis</taxon>
    </lineage>
</organism>
<feature type="compositionally biased region" description="Basic and acidic residues" evidence="2">
    <location>
        <begin position="561"/>
        <end position="571"/>
    </location>
</feature>
<dbReference type="InterPro" id="IPR017441">
    <property type="entry name" value="Protein_kinase_ATP_BS"/>
</dbReference>
<dbReference type="GO" id="GO:0004672">
    <property type="term" value="F:protein kinase activity"/>
    <property type="evidence" value="ECO:0007669"/>
    <property type="project" value="InterPro"/>
</dbReference>
<dbReference type="InterPro" id="IPR050235">
    <property type="entry name" value="CK1_Ser-Thr_kinase"/>
</dbReference>
<keyword evidence="1" id="KW-0067">ATP-binding</keyword>
<feature type="compositionally biased region" description="Acidic residues" evidence="2">
    <location>
        <begin position="583"/>
        <end position="592"/>
    </location>
</feature>
<dbReference type="InterPro" id="IPR011009">
    <property type="entry name" value="Kinase-like_dom_sf"/>
</dbReference>
<dbReference type="Gene3D" id="1.10.510.10">
    <property type="entry name" value="Transferase(Phosphotransferase) domain 1"/>
    <property type="match status" value="2"/>
</dbReference>
<feature type="binding site" evidence="1">
    <location>
        <position position="290"/>
    </location>
    <ligand>
        <name>ATP</name>
        <dbReference type="ChEBI" id="CHEBI:30616"/>
    </ligand>
</feature>
<accession>A0A8R1DGN5</accession>
<dbReference type="Proteomes" id="UP000005237">
    <property type="component" value="Unassembled WGS sequence"/>
</dbReference>
<evidence type="ECO:0000313" key="4">
    <source>
        <dbReference type="EnsemblMetazoa" id="CJA02261.1"/>
    </source>
</evidence>
<dbReference type="InterPro" id="IPR000719">
    <property type="entry name" value="Prot_kinase_dom"/>
</dbReference>
<protein>
    <recommendedName>
        <fullName evidence="3">Protein kinase domain-containing protein</fullName>
    </recommendedName>
</protein>
<keyword evidence="1" id="KW-0547">Nucleotide-binding</keyword>
<reference evidence="5" key="1">
    <citation type="submission" date="2010-08" db="EMBL/GenBank/DDBJ databases">
        <authorList>
            <consortium name="Caenorhabditis japonica Sequencing Consortium"/>
            <person name="Wilson R.K."/>
        </authorList>
    </citation>
    <scope>NUCLEOTIDE SEQUENCE [LARGE SCALE GENOMIC DNA]</scope>
    <source>
        <strain evidence="5">DF5081</strain>
    </source>
</reference>
<feature type="domain" description="Protein kinase" evidence="3">
    <location>
        <begin position="1"/>
        <end position="191"/>
    </location>
</feature>
<dbReference type="Pfam" id="PF00069">
    <property type="entry name" value="Pkinase"/>
    <property type="match status" value="1"/>
</dbReference>
<evidence type="ECO:0000313" key="5">
    <source>
        <dbReference type="Proteomes" id="UP000005237"/>
    </source>
</evidence>
<dbReference type="AlphaFoldDB" id="A0A8R1DGN5"/>
<proteinExistence type="predicted"/>
<feature type="domain" description="Protein kinase" evidence="3">
    <location>
        <begin position="260"/>
        <end position="558"/>
    </location>
</feature>
<evidence type="ECO:0000259" key="3">
    <source>
        <dbReference type="PROSITE" id="PS50011"/>
    </source>
</evidence>
<dbReference type="EnsemblMetazoa" id="CJA02261.1">
    <property type="protein sequence ID" value="CJA02261.1"/>
    <property type="gene ID" value="WBGene00121464"/>
</dbReference>
<sequence length="592" mass="67627">MTPFGINFDEVLKLVKKFTIGCAFNIGLQALEGIRFYHQAGFINRNIKPATFCVGMGIDEFRVLLADFRLSRTHIEMKKVRKARPTVKYSGTSRYASIAALTCKDQGRKDDLESWIYMLYELIDREEGLSWRHIPRGPMLIKEKENFKAHVLPNTYNNVPADFKKIVDMVHSYSYDSEPDYKAIREIVESVGKAKNLDMSVCDWFGKITKDTQKTAIEIAKDRSTGNRCSGSDDFEFAAKKMVRKIMNEGDTIKNGSFTWIVKCLLGSGGFGDVYKVYDEKSEKKFYALKTESEDGRKAMLRLKVEMQVLMAINDARKKDATKQFYKHFVDFVDRGKSEDLRCKFIVMSLVGPSLDDVRKKYTVRLDNDRSGYIIAIQSVEAVRDLHSLGYLHRDIKPANFAVGFAADEWIVFMLDFGIGRSYLDPKTKEHRAPRKSVKFLGTLRFASRACMKGIDQGRKDDLECWLYMIFDIFDPESGLPWSKSKVRNDITSMKEKFFESKAEADDDSPTVLKELAVYVNGLRFQSTPDYEYIINRLLKFAGDSKSGTTNMQKGGWVGKLTEKNKKENQPDRFSASESDVPVTDDDSCTGN</sequence>
<dbReference type="GO" id="GO:0005524">
    <property type="term" value="F:ATP binding"/>
    <property type="evidence" value="ECO:0007669"/>
    <property type="project" value="UniProtKB-UniRule"/>
</dbReference>